<gene>
    <name evidence="2" type="ORF">SAMN06265340_10338</name>
</gene>
<dbReference type="Proteomes" id="UP000198405">
    <property type="component" value="Unassembled WGS sequence"/>
</dbReference>
<dbReference type="GO" id="GO:0008081">
    <property type="term" value="F:phosphoric diester hydrolase activity"/>
    <property type="evidence" value="ECO:0007669"/>
    <property type="project" value="InterPro"/>
</dbReference>
<dbReference type="CDD" id="cd08556">
    <property type="entry name" value="GDPD"/>
    <property type="match status" value="1"/>
</dbReference>
<dbReference type="AlphaFoldDB" id="A0A238YCK1"/>
<reference evidence="3" key="1">
    <citation type="submission" date="2017-06" db="EMBL/GenBank/DDBJ databases">
        <authorList>
            <person name="Varghese N."/>
            <person name="Submissions S."/>
        </authorList>
    </citation>
    <scope>NUCLEOTIDE SEQUENCE [LARGE SCALE GENOMIC DNA]</scope>
    <source>
        <strain evidence="3">DSM 15668</strain>
    </source>
</reference>
<evidence type="ECO:0000313" key="2">
    <source>
        <dbReference type="EMBL" id="SNR68790.1"/>
    </source>
</evidence>
<keyword evidence="3" id="KW-1185">Reference proteome</keyword>
<evidence type="ECO:0000313" key="3">
    <source>
        <dbReference type="Proteomes" id="UP000198405"/>
    </source>
</evidence>
<dbReference type="OrthoDB" id="384721at2"/>
<dbReference type="PANTHER" id="PTHR46211:SF14">
    <property type="entry name" value="GLYCEROPHOSPHODIESTER PHOSPHODIESTERASE"/>
    <property type="match status" value="1"/>
</dbReference>
<dbReference type="InterPro" id="IPR017946">
    <property type="entry name" value="PLC-like_Pdiesterase_TIM-brl"/>
</dbReference>
<organism evidence="2 3">
    <name type="scientific">Desulfurobacterium atlanticum</name>
    <dbReference type="NCBI Taxonomy" id="240169"/>
    <lineage>
        <taxon>Bacteria</taxon>
        <taxon>Pseudomonadati</taxon>
        <taxon>Aquificota</taxon>
        <taxon>Aquificia</taxon>
        <taxon>Desulfurobacteriales</taxon>
        <taxon>Desulfurobacteriaceae</taxon>
        <taxon>Desulfurobacterium</taxon>
    </lineage>
</organism>
<sequence>MLITAHNGCENTVQNSFEAIKVAVESGADVVEVDVRITGDAVPIVFHDEDILVNGEKKKISEISFEKFRKGGFFNGIFLEEVFEFLKDEDVIVNLDVKTDDAIVPMVEMVRRFDFFDRVFATGCEYDRVVKFKKLFPDFRVFLNVPMFSFSGKESLKGLYSILISSGACGINMNYKYCFPEFVKFFHKRFFPVSVWTVDAENDMEKAIRMEVFSITTNYPVKLRKIIENSC</sequence>
<proteinExistence type="predicted"/>
<dbReference type="InterPro" id="IPR030395">
    <property type="entry name" value="GP_PDE_dom"/>
</dbReference>
<dbReference type="EMBL" id="FZOB01000003">
    <property type="protein sequence ID" value="SNR68790.1"/>
    <property type="molecule type" value="Genomic_DNA"/>
</dbReference>
<dbReference type="PROSITE" id="PS51704">
    <property type="entry name" value="GP_PDE"/>
    <property type="match status" value="1"/>
</dbReference>
<dbReference type="RefSeq" id="WP_089322590.1">
    <property type="nucleotide sequence ID" value="NZ_FZOB01000003.1"/>
</dbReference>
<dbReference type="Pfam" id="PF03009">
    <property type="entry name" value="GDPD"/>
    <property type="match status" value="1"/>
</dbReference>
<dbReference type="Gene3D" id="3.20.20.190">
    <property type="entry name" value="Phosphatidylinositol (PI) phosphodiesterase"/>
    <property type="match status" value="1"/>
</dbReference>
<dbReference type="PANTHER" id="PTHR46211">
    <property type="entry name" value="GLYCEROPHOSPHORYL DIESTER PHOSPHODIESTERASE"/>
    <property type="match status" value="1"/>
</dbReference>
<feature type="domain" description="GP-PDE" evidence="1">
    <location>
        <begin position="1"/>
        <end position="227"/>
    </location>
</feature>
<evidence type="ECO:0000259" key="1">
    <source>
        <dbReference type="PROSITE" id="PS51704"/>
    </source>
</evidence>
<dbReference type="SUPFAM" id="SSF51695">
    <property type="entry name" value="PLC-like phosphodiesterases"/>
    <property type="match status" value="1"/>
</dbReference>
<dbReference type="GO" id="GO:0006629">
    <property type="term" value="P:lipid metabolic process"/>
    <property type="evidence" value="ECO:0007669"/>
    <property type="project" value="InterPro"/>
</dbReference>
<accession>A0A238YCK1</accession>
<name>A0A238YCK1_9BACT</name>
<protein>
    <submittedName>
        <fullName evidence="2">Glycerophosphoryl diester phosphodiesterase</fullName>
    </submittedName>
</protein>